<name>A0A4U6R2F8_9GAMM</name>
<proteinExistence type="predicted"/>
<keyword evidence="1" id="KW-0812">Transmembrane</keyword>
<dbReference type="AlphaFoldDB" id="A0A4U6R2F8"/>
<comment type="caution">
    <text evidence="2">The sequence shown here is derived from an EMBL/GenBank/DDBJ whole genome shotgun (WGS) entry which is preliminary data.</text>
</comment>
<keyword evidence="3" id="KW-1185">Reference proteome</keyword>
<keyword evidence="1" id="KW-0472">Membrane</keyword>
<protein>
    <submittedName>
        <fullName evidence="2">Uncharacterized protein</fullName>
    </submittedName>
</protein>
<organism evidence="2 3">
    <name type="scientific">Marinobacter panjinensis</name>
    <dbReference type="NCBI Taxonomy" id="2576384"/>
    <lineage>
        <taxon>Bacteria</taxon>
        <taxon>Pseudomonadati</taxon>
        <taxon>Pseudomonadota</taxon>
        <taxon>Gammaproteobacteria</taxon>
        <taxon>Pseudomonadales</taxon>
        <taxon>Marinobacteraceae</taxon>
        <taxon>Marinobacter</taxon>
    </lineage>
</organism>
<keyword evidence="1" id="KW-1133">Transmembrane helix</keyword>
<feature type="transmembrane region" description="Helical" evidence="1">
    <location>
        <begin position="7"/>
        <end position="27"/>
    </location>
</feature>
<evidence type="ECO:0000313" key="2">
    <source>
        <dbReference type="EMBL" id="TKV66978.1"/>
    </source>
</evidence>
<evidence type="ECO:0000313" key="3">
    <source>
        <dbReference type="Proteomes" id="UP000308488"/>
    </source>
</evidence>
<sequence>MKGLISLAELFILISILFLIQTVVNYASHSGEQDTKVEDYVVLSISQVPSGGHFIDHIRSLQIGSQLMIFNPQGCNPRFGPPPPHPNVAAFKSSEGDRCESFSPNVRKEYIGQNKDEVSKFVEAVEVLSRVDVAFSNTEGKATGSQRWPIDITISFRPVELEDDVSISVSYCLCGLLSDATTLRAPSIWNLNTTELVKPHPVVVRGTLVSDRLQRGLHLDYFHYSAPNNNGELSQAFKVTRYDLHAESSCPKKSRADAVRVIEISANKIDL</sequence>
<dbReference type="RefSeq" id="WP_137434399.1">
    <property type="nucleotide sequence ID" value="NZ_SZYH01000001.1"/>
</dbReference>
<gene>
    <name evidence="2" type="ORF">FDP08_02185</name>
</gene>
<dbReference type="EMBL" id="SZYH01000001">
    <property type="protein sequence ID" value="TKV66978.1"/>
    <property type="molecule type" value="Genomic_DNA"/>
</dbReference>
<reference evidence="2 3" key="1">
    <citation type="submission" date="2019-05" db="EMBL/GenBank/DDBJ databases">
        <title>Marinobacter panjinensis sp. nov., a moderately halophilic bacterium isolated from sea tidal flat environment.</title>
        <authorList>
            <person name="Yang W."/>
            <person name="An M."/>
            <person name="He W."/>
            <person name="Luo X."/>
            <person name="Zhu L."/>
            <person name="Chen G."/>
            <person name="Zhang Y."/>
            <person name="Wang Y."/>
        </authorList>
    </citation>
    <scope>NUCLEOTIDE SEQUENCE [LARGE SCALE GENOMIC DNA]</scope>
    <source>
        <strain evidence="2 3">PJ-16</strain>
    </source>
</reference>
<evidence type="ECO:0000256" key="1">
    <source>
        <dbReference type="SAM" id="Phobius"/>
    </source>
</evidence>
<dbReference type="Proteomes" id="UP000308488">
    <property type="component" value="Unassembled WGS sequence"/>
</dbReference>
<accession>A0A4U6R2F8</accession>